<feature type="domain" description="HIRAN" evidence="3">
    <location>
        <begin position="4"/>
        <end position="99"/>
    </location>
</feature>
<name>A0A6M3JZE1_9ZZZZ</name>
<keyword evidence="1" id="KW-0479">Metal-binding</keyword>
<accession>A0A6M3JZE1</accession>
<evidence type="ECO:0000256" key="2">
    <source>
        <dbReference type="ARBA" id="ARBA00022801"/>
    </source>
</evidence>
<dbReference type="GO" id="GO:0003676">
    <property type="term" value="F:nucleic acid binding"/>
    <property type="evidence" value="ECO:0007669"/>
    <property type="project" value="InterPro"/>
</dbReference>
<organism evidence="4">
    <name type="scientific">viral metagenome</name>
    <dbReference type="NCBI Taxonomy" id="1070528"/>
    <lineage>
        <taxon>unclassified sequences</taxon>
        <taxon>metagenomes</taxon>
        <taxon>organismal metagenomes</taxon>
    </lineage>
</organism>
<dbReference type="Gene3D" id="3.30.70.2330">
    <property type="match status" value="1"/>
</dbReference>
<dbReference type="GO" id="GO:0016818">
    <property type="term" value="F:hydrolase activity, acting on acid anhydrides, in phosphorus-containing anhydrides"/>
    <property type="evidence" value="ECO:0007669"/>
    <property type="project" value="InterPro"/>
</dbReference>
<keyword evidence="2" id="KW-0378">Hydrolase</keyword>
<reference evidence="4" key="1">
    <citation type="submission" date="2020-03" db="EMBL/GenBank/DDBJ databases">
        <title>The deep terrestrial virosphere.</title>
        <authorList>
            <person name="Holmfeldt K."/>
            <person name="Nilsson E."/>
            <person name="Simone D."/>
            <person name="Lopez-Fernandez M."/>
            <person name="Wu X."/>
            <person name="de Brujin I."/>
            <person name="Lundin D."/>
            <person name="Andersson A."/>
            <person name="Bertilsson S."/>
            <person name="Dopson M."/>
        </authorList>
    </citation>
    <scope>NUCLEOTIDE SEQUENCE</scope>
    <source>
        <strain evidence="4">MM415A01767</strain>
        <strain evidence="5">MM415B02452</strain>
    </source>
</reference>
<gene>
    <name evidence="4" type="ORF">MM415A01767_0017</name>
    <name evidence="5" type="ORF">MM415B02452_0014</name>
</gene>
<dbReference type="GO" id="GO:0008270">
    <property type="term" value="F:zinc ion binding"/>
    <property type="evidence" value="ECO:0007669"/>
    <property type="project" value="InterPro"/>
</dbReference>
<dbReference type="InterPro" id="IPR014905">
    <property type="entry name" value="HIRAN"/>
</dbReference>
<dbReference type="EMBL" id="MT142889">
    <property type="protein sequence ID" value="QJA90078.1"/>
    <property type="molecule type" value="Genomic_DNA"/>
</dbReference>
<evidence type="ECO:0000313" key="5">
    <source>
        <dbReference type="EMBL" id="QJA90078.1"/>
    </source>
</evidence>
<dbReference type="SMART" id="SM00910">
    <property type="entry name" value="HIRAN"/>
    <property type="match status" value="1"/>
</dbReference>
<evidence type="ECO:0000313" key="4">
    <source>
        <dbReference type="EMBL" id="QJA75496.1"/>
    </source>
</evidence>
<proteinExistence type="predicted"/>
<protein>
    <submittedName>
        <fullName evidence="4">Putative HIRAN domain containing protein</fullName>
    </submittedName>
</protein>
<sequence>MEEILSFLIAGVQHHEGKERIDEIKEGDKVHLILEPDNKYDSNAIRIEWANCMLGYVPKIKNRVLLQYINMYEISAEIKKADPKANLWTALEVAVYKDA</sequence>
<evidence type="ECO:0000259" key="3">
    <source>
        <dbReference type="SMART" id="SM00910"/>
    </source>
</evidence>
<dbReference type="EMBL" id="MT142167">
    <property type="protein sequence ID" value="QJA75496.1"/>
    <property type="molecule type" value="Genomic_DNA"/>
</dbReference>
<evidence type="ECO:0000256" key="1">
    <source>
        <dbReference type="ARBA" id="ARBA00022723"/>
    </source>
</evidence>
<dbReference type="AlphaFoldDB" id="A0A6M3JZE1"/>
<dbReference type="Pfam" id="PF08797">
    <property type="entry name" value="HIRAN"/>
    <property type="match status" value="1"/>
</dbReference>